<dbReference type="InterPro" id="IPR038169">
    <property type="entry name" value="DC-UbP/UBTD2_N_sf"/>
</dbReference>
<evidence type="ECO:0000313" key="2">
    <source>
        <dbReference type="EMBL" id="KAF5185694.1"/>
    </source>
</evidence>
<dbReference type="Gene3D" id="1.20.225.20">
    <property type="entry name" value="Ub domain-containing protein, DC-UbP/UBTD2, N-terminal domain"/>
    <property type="match status" value="1"/>
</dbReference>
<name>A0A7J6VKQ8_THATH</name>
<gene>
    <name evidence="2" type="ORF">FRX31_024719</name>
</gene>
<dbReference type="InterPro" id="IPR039869">
    <property type="entry name" value="UBTD1/2"/>
</dbReference>
<organism evidence="2 3">
    <name type="scientific">Thalictrum thalictroides</name>
    <name type="common">Rue-anemone</name>
    <name type="synonym">Anemone thalictroides</name>
    <dbReference type="NCBI Taxonomy" id="46969"/>
    <lineage>
        <taxon>Eukaryota</taxon>
        <taxon>Viridiplantae</taxon>
        <taxon>Streptophyta</taxon>
        <taxon>Embryophyta</taxon>
        <taxon>Tracheophyta</taxon>
        <taxon>Spermatophyta</taxon>
        <taxon>Magnoliopsida</taxon>
        <taxon>Ranunculales</taxon>
        <taxon>Ranunculaceae</taxon>
        <taxon>Thalictroideae</taxon>
        <taxon>Thalictrum</taxon>
    </lineage>
</organism>
<dbReference type="InterPro" id="IPR032752">
    <property type="entry name" value="DC-UbP/UBTD2_N"/>
</dbReference>
<reference evidence="2 3" key="1">
    <citation type="submission" date="2020-06" db="EMBL/GenBank/DDBJ databases">
        <title>Transcriptomic and genomic resources for Thalictrum thalictroides and T. hernandezii: Facilitating candidate gene discovery in an emerging model plant lineage.</title>
        <authorList>
            <person name="Arias T."/>
            <person name="Riano-Pachon D.M."/>
            <person name="Di Stilio V.S."/>
        </authorList>
    </citation>
    <scope>NUCLEOTIDE SEQUENCE [LARGE SCALE GENOMIC DNA]</scope>
    <source>
        <strain evidence="3">cv. WT478/WT964</strain>
        <tissue evidence="2">Leaves</tissue>
    </source>
</reference>
<dbReference type="PANTHER" id="PTHR13609">
    <property type="entry name" value="UBIQUITIN DOMAIN CONTAINING 1 PROTEIN-RELATED"/>
    <property type="match status" value="1"/>
</dbReference>
<dbReference type="Proteomes" id="UP000554482">
    <property type="component" value="Unassembled WGS sequence"/>
</dbReference>
<comment type="caution">
    <text evidence="2">The sequence shown here is derived from an EMBL/GenBank/DDBJ whole genome shotgun (WGS) entry which is preliminary data.</text>
</comment>
<protein>
    <submittedName>
        <fullName evidence="2">Ubiquitin domain-containing protein</fullName>
    </submittedName>
</protein>
<dbReference type="AlphaFoldDB" id="A0A7J6VKQ8"/>
<keyword evidence="3" id="KW-1185">Reference proteome</keyword>
<evidence type="ECO:0000313" key="3">
    <source>
        <dbReference type="Proteomes" id="UP000554482"/>
    </source>
</evidence>
<dbReference type="EMBL" id="JABWDY010030344">
    <property type="protein sequence ID" value="KAF5185694.1"/>
    <property type="molecule type" value="Genomic_DNA"/>
</dbReference>
<proteinExistence type="predicted"/>
<dbReference type="OrthoDB" id="1640476at2759"/>
<feature type="non-terminal residue" evidence="2">
    <location>
        <position position="60"/>
    </location>
</feature>
<feature type="domain" description="DC-UbP/UBTD2 N-terminal" evidence="1">
    <location>
        <begin position="1"/>
        <end position="58"/>
    </location>
</feature>
<sequence>IWDVLQHAAEAELIVAQAIVDSNGVTISSADLTTCYDERGVKYELPNYVLSDPTNLIEGS</sequence>
<evidence type="ECO:0000259" key="1">
    <source>
        <dbReference type="Pfam" id="PF16455"/>
    </source>
</evidence>
<dbReference type="Pfam" id="PF16455">
    <property type="entry name" value="UBD"/>
    <property type="match status" value="1"/>
</dbReference>
<accession>A0A7J6VKQ8</accession>